<protein>
    <submittedName>
        <fullName evidence="1">Uncharacterized protein</fullName>
    </submittedName>
</protein>
<sequence length="31" mass="3582">IAVIEGKAIINFLYHFWQNWGSGAMIKVDIF</sequence>
<comment type="caution">
    <text evidence="1">The sequence shown here is derived from an EMBL/GenBank/DDBJ whole genome shotgun (WGS) entry which is preliminary data.</text>
</comment>
<dbReference type="AlphaFoldDB" id="X1GY20"/>
<reference evidence="1" key="1">
    <citation type="journal article" date="2014" name="Front. Microbiol.">
        <title>High frequency of phylogenetically diverse reductive dehalogenase-homologous genes in deep subseafloor sedimentary metagenomes.</title>
        <authorList>
            <person name="Kawai M."/>
            <person name="Futagami T."/>
            <person name="Toyoda A."/>
            <person name="Takaki Y."/>
            <person name="Nishi S."/>
            <person name="Hori S."/>
            <person name="Arai W."/>
            <person name="Tsubouchi T."/>
            <person name="Morono Y."/>
            <person name="Uchiyama I."/>
            <person name="Ito T."/>
            <person name="Fujiyama A."/>
            <person name="Inagaki F."/>
            <person name="Takami H."/>
        </authorList>
    </citation>
    <scope>NUCLEOTIDE SEQUENCE</scope>
    <source>
        <strain evidence="1">Expedition CK06-06</strain>
    </source>
</reference>
<gene>
    <name evidence="1" type="ORF">S03H2_31618</name>
</gene>
<evidence type="ECO:0000313" key="1">
    <source>
        <dbReference type="EMBL" id="GAH49750.1"/>
    </source>
</evidence>
<accession>X1GY20</accession>
<proteinExistence type="predicted"/>
<name>X1GY20_9ZZZZ</name>
<dbReference type="EMBL" id="BARU01019185">
    <property type="protein sequence ID" value="GAH49750.1"/>
    <property type="molecule type" value="Genomic_DNA"/>
</dbReference>
<feature type="non-terminal residue" evidence="1">
    <location>
        <position position="1"/>
    </location>
</feature>
<organism evidence="1">
    <name type="scientific">marine sediment metagenome</name>
    <dbReference type="NCBI Taxonomy" id="412755"/>
    <lineage>
        <taxon>unclassified sequences</taxon>
        <taxon>metagenomes</taxon>
        <taxon>ecological metagenomes</taxon>
    </lineage>
</organism>